<evidence type="ECO:0008006" key="4">
    <source>
        <dbReference type="Google" id="ProtNLM"/>
    </source>
</evidence>
<evidence type="ECO:0000313" key="2">
    <source>
        <dbReference type="EMBL" id="GFR69432.1"/>
    </source>
</evidence>
<gene>
    <name evidence="2" type="ORF">ElyMa_005631200</name>
</gene>
<dbReference type="Proteomes" id="UP000762676">
    <property type="component" value="Unassembled WGS sequence"/>
</dbReference>
<protein>
    <recommendedName>
        <fullName evidence="4">PiggyBac transposable element-derived protein domain-containing protein</fullName>
    </recommendedName>
</protein>
<dbReference type="AlphaFoldDB" id="A0AAV4F899"/>
<keyword evidence="3" id="KW-1185">Reference proteome</keyword>
<accession>A0AAV4F899</accession>
<evidence type="ECO:0000313" key="3">
    <source>
        <dbReference type="Proteomes" id="UP000762676"/>
    </source>
</evidence>
<evidence type="ECO:0000256" key="1">
    <source>
        <dbReference type="SAM" id="Phobius"/>
    </source>
</evidence>
<organism evidence="2 3">
    <name type="scientific">Elysia marginata</name>
    <dbReference type="NCBI Taxonomy" id="1093978"/>
    <lineage>
        <taxon>Eukaryota</taxon>
        <taxon>Metazoa</taxon>
        <taxon>Spiralia</taxon>
        <taxon>Lophotrochozoa</taxon>
        <taxon>Mollusca</taxon>
        <taxon>Gastropoda</taxon>
        <taxon>Heterobranchia</taxon>
        <taxon>Euthyneura</taxon>
        <taxon>Panpulmonata</taxon>
        <taxon>Sacoglossa</taxon>
        <taxon>Placobranchoidea</taxon>
        <taxon>Plakobranchidae</taxon>
        <taxon>Elysia</taxon>
    </lineage>
</organism>
<proteinExistence type="predicted"/>
<dbReference type="EMBL" id="BMAT01011267">
    <property type="protein sequence ID" value="GFR69432.1"/>
    <property type="molecule type" value="Genomic_DNA"/>
</dbReference>
<keyword evidence="1" id="KW-0812">Transmembrane</keyword>
<keyword evidence="1" id="KW-0472">Membrane</keyword>
<name>A0AAV4F899_9GAST</name>
<feature type="transmembrane region" description="Helical" evidence="1">
    <location>
        <begin position="79"/>
        <end position="96"/>
    </location>
</feature>
<keyword evidence="1" id="KW-1133">Transmembrane helix</keyword>
<sequence length="105" mass="11548">MLNLGQRGRVVSALDSRSGGSGFDSQPYHVAIALEKRFTLTFSSPPTCKMGTQLQEILAFVICACNTLRMGQKRLQMYWSARGFVVLLCGAIVTLGNEAKFSERD</sequence>
<comment type="caution">
    <text evidence="2">The sequence shown here is derived from an EMBL/GenBank/DDBJ whole genome shotgun (WGS) entry which is preliminary data.</text>
</comment>
<reference evidence="2 3" key="1">
    <citation type="journal article" date="2021" name="Elife">
        <title>Chloroplast acquisition without the gene transfer in kleptoplastic sea slugs, Plakobranchus ocellatus.</title>
        <authorList>
            <person name="Maeda T."/>
            <person name="Takahashi S."/>
            <person name="Yoshida T."/>
            <person name="Shimamura S."/>
            <person name="Takaki Y."/>
            <person name="Nagai Y."/>
            <person name="Toyoda A."/>
            <person name="Suzuki Y."/>
            <person name="Arimoto A."/>
            <person name="Ishii H."/>
            <person name="Satoh N."/>
            <person name="Nishiyama T."/>
            <person name="Hasebe M."/>
            <person name="Maruyama T."/>
            <person name="Minagawa J."/>
            <person name="Obokata J."/>
            <person name="Shigenobu S."/>
        </authorList>
    </citation>
    <scope>NUCLEOTIDE SEQUENCE [LARGE SCALE GENOMIC DNA]</scope>
</reference>